<accession>A0ABW5CZA9</accession>
<keyword evidence="2" id="KW-0012">Acyltransferase</keyword>
<dbReference type="PANTHER" id="PTHR43792">
    <property type="entry name" value="GNAT FAMILY, PUTATIVE (AFU_ORTHOLOGUE AFUA_3G00765)-RELATED-RELATED"/>
    <property type="match status" value="1"/>
</dbReference>
<dbReference type="Gene3D" id="3.40.630.30">
    <property type="match status" value="1"/>
</dbReference>
<dbReference type="PANTHER" id="PTHR43792:SF1">
    <property type="entry name" value="N-ACETYLTRANSFERASE DOMAIN-CONTAINING PROTEIN"/>
    <property type="match status" value="1"/>
</dbReference>
<dbReference type="PROSITE" id="PS51186">
    <property type="entry name" value="GNAT"/>
    <property type="match status" value="1"/>
</dbReference>
<dbReference type="Pfam" id="PF13302">
    <property type="entry name" value="Acetyltransf_3"/>
    <property type="match status" value="1"/>
</dbReference>
<keyword evidence="3" id="KW-1185">Reference proteome</keyword>
<evidence type="ECO:0000313" key="3">
    <source>
        <dbReference type="Proteomes" id="UP001597374"/>
    </source>
</evidence>
<dbReference type="RefSeq" id="WP_250430335.1">
    <property type="nucleotide sequence ID" value="NZ_JALPRR010000003.1"/>
</dbReference>
<gene>
    <name evidence="2" type="ORF">ACFSKP_14140</name>
</gene>
<dbReference type="InterPro" id="IPR000182">
    <property type="entry name" value="GNAT_dom"/>
</dbReference>
<dbReference type="EMBL" id="JBHUIM010000002">
    <property type="protein sequence ID" value="MFD2247403.1"/>
    <property type="molecule type" value="Genomic_DNA"/>
</dbReference>
<sequence>MKYLLETERLRLREFTLADTAFIVELLNTPGWLQFIGDRNVRTDEQAVNYLQNGPLKSYADNGYGLSLVEKIDDSKAIGMCGILRRETLEHPDIGFAFLPEYNGKGYAYEIASATLTYAKDKLHIPKVSAITVPDNARSIQLLEKLGLAFVKPIRLPHSEEDLLLYCN</sequence>
<dbReference type="InterPro" id="IPR016181">
    <property type="entry name" value="Acyl_CoA_acyltransferase"/>
</dbReference>
<evidence type="ECO:0000259" key="1">
    <source>
        <dbReference type="PROSITE" id="PS51186"/>
    </source>
</evidence>
<reference evidence="3" key="1">
    <citation type="journal article" date="2019" name="Int. J. Syst. Evol. Microbiol.">
        <title>The Global Catalogue of Microorganisms (GCM) 10K type strain sequencing project: providing services to taxonomists for standard genome sequencing and annotation.</title>
        <authorList>
            <consortium name="The Broad Institute Genomics Platform"/>
            <consortium name="The Broad Institute Genome Sequencing Center for Infectious Disease"/>
            <person name="Wu L."/>
            <person name="Ma J."/>
        </authorList>
    </citation>
    <scope>NUCLEOTIDE SEQUENCE [LARGE SCALE GENOMIC DNA]</scope>
    <source>
        <strain evidence="3">CGMCC 4.1782</strain>
    </source>
</reference>
<name>A0ABW5CZA9_9BACT</name>
<feature type="domain" description="N-acetyltransferase" evidence="1">
    <location>
        <begin position="10"/>
        <end position="168"/>
    </location>
</feature>
<dbReference type="SUPFAM" id="SSF55729">
    <property type="entry name" value="Acyl-CoA N-acyltransferases (Nat)"/>
    <property type="match status" value="1"/>
</dbReference>
<dbReference type="InterPro" id="IPR051531">
    <property type="entry name" value="N-acetyltransferase"/>
</dbReference>
<keyword evidence="2" id="KW-0808">Transferase</keyword>
<dbReference type="EC" id="2.3.-.-" evidence="2"/>
<comment type="caution">
    <text evidence="2">The sequence shown here is derived from an EMBL/GenBank/DDBJ whole genome shotgun (WGS) entry which is preliminary data.</text>
</comment>
<evidence type="ECO:0000313" key="2">
    <source>
        <dbReference type="EMBL" id="MFD2247403.1"/>
    </source>
</evidence>
<organism evidence="2 3">
    <name type="scientific">Pontibacter ruber</name>
    <dbReference type="NCBI Taxonomy" id="1343895"/>
    <lineage>
        <taxon>Bacteria</taxon>
        <taxon>Pseudomonadati</taxon>
        <taxon>Bacteroidota</taxon>
        <taxon>Cytophagia</taxon>
        <taxon>Cytophagales</taxon>
        <taxon>Hymenobacteraceae</taxon>
        <taxon>Pontibacter</taxon>
    </lineage>
</organism>
<dbReference type="GO" id="GO:0016746">
    <property type="term" value="F:acyltransferase activity"/>
    <property type="evidence" value="ECO:0007669"/>
    <property type="project" value="UniProtKB-KW"/>
</dbReference>
<protein>
    <submittedName>
        <fullName evidence="2">GNAT family N-acetyltransferase</fullName>
        <ecNumber evidence="2">2.3.-.-</ecNumber>
    </submittedName>
</protein>
<proteinExistence type="predicted"/>
<dbReference type="Proteomes" id="UP001597374">
    <property type="component" value="Unassembled WGS sequence"/>
</dbReference>